<dbReference type="Proteomes" id="UP000479190">
    <property type="component" value="Unassembled WGS sequence"/>
</dbReference>
<accession>A0A6H5IVZ7</accession>
<organism evidence="3 5">
    <name type="scientific">Trichogramma brassicae</name>
    <dbReference type="NCBI Taxonomy" id="86971"/>
    <lineage>
        <taxon>Eukaryota</taxon>
        <taxon>Metazoa</taxon>
        <taxon>Ecdysozoa</taxon>
        <taxon>Arthropoda</taxon>
        <taxon>Hexapoda</taxon>
        <taxon>Insecta</taxon>
        <taxon>Pterygota</taxon>
        <taxon>Neoptera</taxon>
        <taxon>Endopterygota</taxon>
        <taxon>Hymenoptera</taxon>
        <taxon>Apocrita</taxon>
        <taxon>Proctotrupomorpha</taxon>
        <taxon>Chalcidoidea</taxon>
        <taxon>Trichogrammatidae</taxon>
        <taxon>Trichogramma</taxon>
    </lineage>
</organism>
<feature type="compositionally biased region" description="Polar residues" evidence="1">
    <location>
        <begin position="62"/>
        <end position="78"/>
    </location>
</feature>
<gene>
    <name evidence="2" type="ORF">TBRA_LOCUS12737</name>
    <name evidence="3" type="ORF">TBRA_LOCUS12740</name>
    <name evidence="4" type="ORF">TBRA_LOCUS12743</name>
</gene>
<protein>
    <submittedName>
        <fullName evidence="3">Uncharacterized protein</fullName>
    </submittedName>
</protein>
<feature type="region of interest" description="Disordered" evidence="1">
    <location>
        <begin position="57"/>
        <end position="78"/>
    </location>
</feature>
<evidence type="ECO:0000313" key="2">
    <source>
        <dbReference type="EMBL" id="CAB0041052.1"/>
    </source>
</evidence>
<evidence type="ECO:0000313" key="4">
    <source>
        <dbReference type="EMBL" id="CAB0041058.1"/>
    </source>
</evidence>
<evidence type="ECO:0000313" key="3">
    <source>
        <dbReference type="EMBL" id="CAB0041055.1"/>
    </source>
</evidence>
<evidence type="ECO:0000256" key="1">
    <source>
        <dbReference type="SAM" id="MobiDB-lite"/>
    </source>
</evidence>
<dbReference type="AlphaFoldDB" id="A0A6H5IVZ7"/>
<dbReference type="EMBL" id="CADCXV010001085">
    <property type="protein sequence ID" value="CAB0041058.1"/>
    <property type="molecule type" value="Genomic_DNA"/>
</dbReference>
<keyword evidence="5" id="KW-1185">Reference proteome</keyword>
<reference evidence="3 5" key="1">
    <citation type="submission" date="2020-02" db="EMBL/GenBank/DDBJ databases">
        <authorList>
            <person name="Ferguson B K."/>
        </authorList>
    </citation>
    <scope>NUCLEOTIDE SEQUENCE [LARGE SCALE GENOMIC DNA]</scope>
</reference>
<name>A0A6H5IVZ7_9HYME</name>
<dbReference type="EMBL" id="CADCXV010001085">
    <property type="protein sequence ID" value="CAB0041055.1"/>
    <property type="molecule type" value="Genomic_DNA"/>
</dbReference>
<feature type="region of interest" description="Disordered" evidence="1">
    <location>
        <begin position="14"/>
        <end position="39"/>
    </location>
</feature>
<sequence>MKYNFIESPLYSSFTPSRSSHTHNHTWDTRAASSYEGRRETRGNISTLYSRCLARGPRPHGWTTSSPGSRRTLLSSGPTPALARTLRAVSTHSPGRVAESATAHRSLTTKLLLVFLSTQESTNSASSALIDEAELVDSCVDRKTRSSFVVRDLWAVADSATRPGECVLTARRVRARAGVYNRQAPRGSDDKVRYLAESLLLNVNAQEPSPYQATTPPIRPVPFTSAANRRDPRRAAFCVTPATRWSTRVVSDLVRGSVSTELIYSPAFRADPRTTTQLACPRCDCECESFGSE</sequence>
<evidence type="ECO:0000313" key="5">
    <source>
        <dbReference type="Proteomes" id="UP000479190"/>
    </source>
</evidence>
<dbReference type="EMBL" id="CADCXV010001085">
    <property type="protein sequence ID" value="CAB0041052.1"/>
    <property type="molecule type" value="Genomic_DNA"/>
</dbReference>
<proteinExistence type="predicted"/>